<evidence type="ECO:0000313" key="2">
    <source>
        <dbReference type="Proteomes" id="UP000652755"/>
    </source>
</evidence>
<dbReference type="SUPFAM" id="SSF49464">
    <property type="entry name" value="Carboxypeptidase regulatory domain-like"/>
    <property type="match status" value="1"/>
</dbReference>
<dbReference type="RefSeq" id="WP_187070366.1">
    <property type="nucleotide sequence ID" value="NZ_JACRYL010000004.1"/>
</dbReference>
<dbReference type="Pfam" id="PF13715">
    <property type="entry name" value="CarbopepD_reg_2"/>
    <property type="match status" value="1"/>
</dbReference>
<keyword evidence="2" id="KW-1185">Reference proteome</keyword>
<dbReference type="InterPro" id="IPR008969">
    <property type="entry name" value="CarboxyPept-like_regulatory"/>
</dbReference>
<dbReference type="Gene3D" id="2.60.40.1120">
    <property type="entry name" value="Carboxypeptidase-like, regulatory domain"/>
    <property type="match status" value="1"/>
</dbReference>
<dbReference type="EMBL" id="JACRYL010000004">
    <property type="protein sequence ID" value="MBC6109887.1"/>
    <property type="molecule type" value="Genomic_DNA"/>
</dbReference>
<sequence>MGNTEHGKFCSACNKEVIDFTKMSQIELLNYFKKFTNEVCGTINPNQLAELNLRRSKKYSLKPLSLKMMIASSITFLSYTKVFPASLISTNQVSGIESPKRKNVEKGDSLSYKIRGAVFDIENNLPIGNVTVKLKNGSRANQTDEEGKFEFIVKGRKEDKIVLSVNHIGYCNQELEVVLGEVKSDYKISIKAEECSLDDINVVGTKDIRRQSLVGMIEYIKRPSFFKRVIIWIKKTL</sequence>
<reference evidence="1 2" key="1">
    <citation type="submission" date="2020-08" db="EMBL/GenBank/DDBJ databases">
        <authorList>
            <person name="Sun Q."/>
            <person name="Inoue M."/>
        </authorList>
    </citation>
    <scope>NUCLEOTIDE SEQUENCE [LARGE SCALE GENOMIC DNA]</scope>
    <source>
        <strain evidence="1 2">CCM 8938</strain>
    </source>
</reference>
<gene>
    <name evidence="1" type="ORF">H7U22_05580</name>
</gene>
<proteinExistence type="predicted"/>
<name>A0ABR7KP83_9SPHI</name>
<dbReference type="Proteomes" id="UP000652755">
    <property type="component" value="Unassembled WGS sequence"/>
</dbReference>
<organism evidence="1 2">
    <name type="scientific">Pedobacter fastidiosus</name>
    <dbReference type="NCBI Taxonomy" id="2765361"/>
    <lineage>
        <taxon>Bacteria</taxon>
        <taxon>Pseudomonadati</taxon>
        <taxon>Bacteroidota</taxon>
        <taxon>Sphingobacteriia</taxon>
        <taxon>Sphingobacteriales</taxon>
        <taxon>Sphingobacteriaceae</taxon>
        <taxon>Pedobacter</taxon>
    </lineage>
</organism>
<comment type="caution">
    <text evidence="1">The sequence shown here is derived from an EMBL/GenBank/DDBJ whole genome shotgun (WGS) entry which is preliminary data.</text>
</comment>
<evidence type="ECO:0000313" key="1">
    <source>
        <dbReference type="EMBL" id="MBC6109887.1"/>
    </source>
</evidence>
<protein>
    <submittedName>
        <fullName evidence="1">Carboxypeptidase-like regulatory domain-containing protein</fullName>
    </submittedName>
</protein>
<accession>A0ABR7KP83</accession>